<evidence type="ECO:0000256" key="12">
    <source>
        <dbReference type="ARBA" id="ARBA00022989"/>
    </source>
</evidence>
<dbReference type="Gene3D" id="1.20.1510.10">
    <property type="entry name" value="Cation efflux protein transmembrane domain"/>
    <property type="match status" value="1"/>
</dbReference>
<dbReference type="GO" id="GO:0032580">
    <property type="term" value="C:Golgi cisterna membrane"/>
    <property type="evidence" value="ECO:0007669"/>
    <property type="project" value="UniProtKB-SubCell"/>
</dbReference>
<dbReference type="Proteomes" id="UP000230066">
    <property type="component" value="Unassembled WGS sequence"/>
</dbReference>
<evidence type="ECO:0000313" key="25">
    <source>
        <dbReference type="Proteomes" id="UP000230066"/>
    </source>
</evidence>
<evidence type="ECO:0000256" key="16">
    <source>
        <dbReference type="ARBA" id="ARBA00038531"/>
    </source>
</evidence>
<evidence type="ECO:0000256" key="21">
    <source>
        <dbReference type="SAM" id="MobiDB-lite"/>
    </source>
</evidence>
<dbReference type="NCBIfam" id="TIGR01297">
    <property type="entry name" value="CDF"/>
    <property type="match status" value="1"/>
</dbReference>
<dbReference type="InterPro" id="IPR027469">
    <property type="entry name" value="Cation_efflux_TMD_sf"/>
</dbReference>
<evidence type="ECO:0000256" key="18">
    <source>
        <dbReference type="ARBA" id="ARBA00042038"/>
    </source>
</evidence>
<feature type="transmembrane region" description="Helical" evidence="22">
    <location>
        <begin position="649"/>
        <end position="671"/>
    </location>
</feature>
<keyword evidence="8 22" id="KW-0812">Transmembrane</keyword>
<evidence type="ECO:0000256" key="17">
    <source>
        <dbReference type="ARBA" id="ARBA00040846"/>
    </source>
</evidence>
<evidence type="ECO:0000256" key="13">
    <source>
        <dbReference type="ARBA" id="ARBA00023034"/>
    </source>
</evidence>
<evidence type="ECO:0000256" key="20">
    <source>
        <dbReference type="ARBA" id="ARBA00048349"/>
    </source>
</evidence>
<name>A0A4E0RAT5_FASHE</name>
<evidence type="ECO:0000256" key="1">
    <source>
        <dbReference type="ARBA" id="ARBA00004166"/>
    </source>
</evidence>
<evidence type="ECO:0000256" key="4">
    <source>
        <dbReference type="ARBA" id="ARBA00004638"/>
    </source>
</evidence>
<dbReference type="PANTHER" id="PTHR45755">
    <property type="match status" value="1"/>
</dbReference>
<feature type="transmembrane region" description="Helical" evidence="22">
    <location>
        <begin position="224"/>
        <end position="248"/>
    </location>
</feature>
<feature type="transmembrane region" description="Helical" evidence="22">
    <location>
        <begin position="191"/>
        <end position="212"/>
    </location>
</feature>
<keyword evidence="14" id="KW-0406">Ion transport</keyword>
<dbReference type="GO" id="GO:0046872">
    <property type="term" value="F:metal ion binding"/>
    <property type="evidence" value="ECO:0007669"/>
    <property type="project" value="UniProtKB-KW"/>
</dbReference>
<keyword evidence="9" id="KW-0479">Metal-binding</keyword>
<organism evidence="24 25">
    <name type="scientific">Fasciola hepatica</name>
    <name type="common">Liver fluke</name>
    <dbReference type="NCBI Taxonomy" id="6192"/>
    <lineage>
        <taxon>Eukaryota</taxon>
        <taxon>Metazoa</taxon>
        <taxon>Spiralia</taxon>
        <taxon>Lophotrochozoa</taxon>
        <taxon>Platyhelminthes</taxon>
        <taxon>Trematoda</taxon>
        <taxon>Digenea</taxon>
        <taxon>Plagiorchiida</taxon>
        <taxon>Echinostomata</taxon>
        <taxon>Echinostomatoidea</taxon>
        <taxon>Fasciolidae</taxon>
        <taxon>Fasciola</taxon>
    </lineage>
</organism>
<feature type="transmembrane region" description="Helical" evidence="22">
    <location>
        <begin position="43"/>
        <end position="63"/>
    </location>
</feature>
<feature type="transmembrane region" description="Helical" evidence="22">
    <location>
        <begin position="312"/>
        <end position="333"/>
    </location>
</feature>
<dbReference type="Pfam" id="PF01545">
    <property type="entry name" value="Cation_efflux"/>
    <property type="match status" value="1"/>
</dbReference>
<comment type="subcellular location">
    <subcellularLocation>
        <location evidence="3">Cytoplasmic vesicle</location>
        <location evidence="3">COPII-coated vesicle membrane</location>
        <topology evidence="3">Multi-pass membrane protein</topology>
    </subcellularLocation>
    <subcellularLocation>
        <location evidence="4">Cytoplasmic vesicle</location>
        <location evidence="4">Secretory vesicle membrane</location>
        <topology evidence="4">Multi-pass membrane protein</topology>
    </subcellularLocation>
    <subcellularLocation>
        <location evidence="2">Golgi apparatus</location>
        <location evidence="2">Golgi stack membrane</location>
        <topology evidence="2">Multi-pass membrane protein</topology>
    </subcellularLocation>
    <subcellularLocation>
        <location evidence="1">Golgi apparatus</location>
        <location evidence="1">trans-Golgi network membrane</location>
        <topology evidence="1">Multi-pass membrane protein</topology>
    </subcellularLocation>
</comment>
<feature type="domain" description="Cation efflux protein transmembrane" evidence="23">
    <location>
        <begin position="449"/>
        <end position="705"/>
    </location>
</feature>
<dbReference type="GO" id="GO:0015297">
    <property type="term" value="F:antiporter activity"/>
    <property type="evidence" value="ECO:0007669"/>
    <property type="project" value="UniProtKB-KW"/>
</dbReference>
<evidence type="ECO:0000256" key="6">
    <source>
        <dbReference type="ARBA" id="ARBA00022448"/>
    </source>
</evidence>
<dbReference type="PANTHER" id="PTHR45755:SF1">
    <property type="entry name" value="PROTON-COUPLED ZINC ANTIPORTER SLC30A5"/>
    <property type="match status" value="1"/>
</dbReference>
<feature type="transmembrane region" description="Helical" evidence="22">
    <location>
        <begin position="449"/>
        <end position="468"/>
    </location>
</feature>
<evidence type="ECO:0000256" key="2">
    <source>
        <dbReference type="ARBA" id="ARBA00004205"/>
    </source>
</evidence>
<reference evidence="24" key="1">
    <citation type="submission" date="2019-03" db="EMBL/GenBank/DDBJ databases">
        <title>Improved annotation for the trematode Fasciola hepatica.</title>
        <authorList>
            <person name="Choi Y.-J."/>
            <person name="Martin J."/>
            <person name="Mitreva M."/>
        </authorList>
    </citation>
    <scope>NUCLEOTIDE SEQUENCE [LARGE SCALE GENOMIC DNA]</scope>
</reference>
<keyword evidence="12 22" id="KW-1133">Transmembrane helix</keyword>
<evidence type="ECO:0000256" key="9">
    <source>
        <dbReference type="ARBA" id="ARBA00022723"/>
    </source>
</evidence>
<evidence type="ECO:0000256" key="10">
    <source>
        <dbReference type="ARBA" id="ARBA00022833"/>
    </source>
</evidence>
<dbReference type="EMBL" id="JXXN02001497">
    <property type="protein sequence ID" value="THD24643.1"/>
    <property type="molecule type" value="Genomic_DNA"/>
</dbReference>
<evidence type="ECO:0000256" key="15">
    <source>
        <dbReference type="ARBA" id="ARBA00023136"/>
    </source>
</evidence>
<feature type="region of interest" description="Disordered" evidence="21">
    <location>
        <begin position="576"/>
        <end position="639"/>
    </location>
</feature>
<feature type="compositionally biased region" description="Basic and acidic residues" evidence="21">
    <location>
        <begin position="593"/>
        <end position="614"/>
    </location>
</feature>
<feature type="transmembrane region" description="Helical" evidence="22">
    <location>
        <begin position="357"/>
        <end position="376"/>
    </location>
</feature>
<evidence type="ECO:0000259" key="23">
    <source>
        <dbReference type="Pfam" id="PF01545"/>
    </source>
</evidence>
<evidence type="ECO:0000256" key="11">
    <source>
        <dbReference type="ARBA" id="ARBA00022906"/>
    </source>
</evidence>
<evidence type="ECO:0000256" key="8">
    <source>
        <dbReference type="ARBA" id="ARBA00022692"/>
    </source>
</evidence>
<dbReference type="InterPro" id="IPR002524">
    <property type="entry name" value="Cation_efflux"/>
</dbReference>
<keyword evidence="25" id="KW-1185">Reference proteome</keyword>
<dbReference type="GO" id="GO:0006882">
    <property type="term" value="P:intracellular zinc ion homeostasis"/>
    <property type="evidence" value="ECO:0007669"/>
    <property type="project" value="InterPro"/>
</dbReference>
<evidence type="ECO:0000313" key="24">
    <source>
        <dbReference type="EMBL" id="THD24643.1"/>
    </source>
</evidence>
<feature type="transmembrane region" description="Helical" evidence="22">
    <location>
        <begin position="519"/>
        <end position="539"/>
    </location>
</feature>
<feature type="transmembrane region" description="Helical" evidence="22">
    <location>
        <begin position="551"/>
        <end position="570"/>
    </location>
</feature>
<dbReference type="InterPro" id="IPR058533">
    <property type="entry name" value="Cation_efflux_TM"/>
</dbReference>
<protein>
    <recommendedName>
        <fullName evidence="17">Proton-coupled zinc antiporter SLC30A5</fullName>
    </recommendedName>
    <alternativeName>
        <fullName evidence="19">Solute carrier family 30 member 5</fullName>
    </alternativeName>
    <alternativeName>
        <fullName evidence="18">Zinc transporter 5</fullName>
    </alternativeName>
</protein>
<proteinExistence type="inferred from homology"/>
<dbReference type="GO" id="GO:1904257">
    <property type="term" value="P:zinc ion import into Golgi lumen"/>
    <property type="evidence" value="ECO:0007669"/>
    <property type="project" value="TreeGrafter"/>
</dbReference>
<feature type="transmembrane region" description="Helical" evidence="22">
    <location>
        <begin position="135"/>
        <end position="151"/>
    </location>
</feature>
<feature type="transmembrane region" description="Helical" evidence="22">
    <location>
        <begin position="20"/>
        <end position="37"/>
    </location>
</feature>
<dbReference type="AlphaFoldDB" id="A0A4E0RAT5"/>
<comment type="subunit">
    <text evidence="16">Heterodimer with SLC30A6/ZNT6; form a functional zinc ion transmembrane transporter.</text>
</comment>
<keyword evidence="6" id="KW-0813">Transport</keyword>
<evidence type="ECO:0000256" key="7">
    <source>
        <dbReference type="ARBA" id="ARBA00022449"/>
    </source>
</evidence>
<dbReference type="SUPFAM" id="SSF161111">
    <property type="entry name" value="Cation efflux protein transmembrane domain-like"/>
    <property type="match status" value="1"/>
</dbReference>
<sequence>MEFGSQAVIYPKRGVRSYEFLIVLSKSLKAVAFFAAYDVLKKLHTVTFLLLLKICAVVILLPLQKPFSSGQPIRSSEWLQITKFSLIRIFLDILWIEGLSICGPLRFVLLFEHSELILLAVASTIVYGAVSTQRVRGTIFFTCGILSIAFFDQDNALLSNKHPEGVHKSLLIHKIYEFFVNFGFSDHKTGVLILLVAVSLDAAFAATSRALVASLGGAKRLHALSALVSSCILVVIFLVSRLLGWTALPYQGHSLGSLVDGREDDLPVDSGLSLGQSTVSVYVFLWMAYIGAVLILDFYLMSVASTRLGVQTVTNFGKLTVTVAAFALCFLWSSNSGFSSFTSSTQQIDPSAQTSTLSLHSLSTGVVLAALAILYATSLLSRTKPGQGPEGGSSGHFIGYSMTGLPLFTPGQTPSHGMALLNNPEHMGLGYHVRETLRGIMAEQSSRRIFVFLCLNLSFTFVELLYGVWTNSLGLISDGFHMLFDSTALVVGLYAAVVSHWKPTRVFSYGFHSAEVLSGFVNAVFLLVISASVFVNALARIHQPPHIHTDRLMAVSIAGLLVNLVGVVALGHAHSHGGGTGHGHSHGFGRSHNCSDDPHNHSHHSGEKHGHSHEIGAPNHGHSHGVKRENGHHSSYAHDDSGDTNLRGVYLHVLADTLGSVGVIISSFFVSNYGWNVADPICSVFIACAIAYSAMPLLLDTLGLLTLRAPGPLETANPIWLVKKVLALDGVLNVYNPFVWSQTRQFTCVSFCVQVDSAVSEQLILARIKELFRQHCPSIQHLTVQVEKDVIQDHLQAMGVKQHVLLKIPKCHTTDSYSLNGEHLHKQSDGQSTEINHLNSTDSLTIPLRTV</sequence>
<evidence type="ECO:0000256" key="14">
    <source>
        <dbReference type="ARBA" id="ARBA00023065"/>
    </source>
</evidence>
<feature type="compositionally biased region" description="Basic and acidic residues" evidence="21">
    <location>
        <begin position="626"/>
        <end position="639"/>
    </location>
</feature>
<comment type="catalytic activity">
    <reaction evidence="20">
        <text>Zn(2+)(in) + 2 H(+)(out) = Zn(2+)(out) + 2 H(+)(in)</text>
        <dbReference type="Rhea" id="RHEA:72627"/>
        <dbReference type="ChEBI" id="CHEBI:15378"/>
        <dbReference type="ChEBI" id="CHEBI:29105"/>
    </reaction>
</comment>
<keyword evidence="13" id="KW-0333">Golgi apparatus</keyword>
<feature type="transmembrane region" description="Helical" evidence="22">
    <location>
        <begin position="677"/>
        <end position="699"/>
    </location>
</feature>
<feature type="transmembrane region" description="Helical" evidence="22">
    <location>
        <begin position="107"/>
        <end position="128"/>
    </location>
</feature>
<evidence type="ECO:0000256" key="5">
    <source>
        <dbReference type="ARBA" id="ARBA00008873"/>
    </source>
</evidence>
<dbReference type="GO" id="GO:0012507">
    <property type="term" value="C:ER to Golgi transport vesicle membrane"/>
    <property type="evidence" value="ECO:0007669"/>
    <property type="project" value="UniProtKB-SubCell"/>
</dbReference>
<keyword evidence="10" id="KW-0862">Zinc</keyword>
<comment type="caution">
    <text evidence="24">The sequence shown here is derived from an EMBL/GenBank/DDBJ whole genome shotgun (WGS) entry which is preliminary data.</text>
</comment>
<evidence type="ECO:0000256" key="3">
    <source>
        <dbReference type="ARBA" id="ARBA00004557"/>
    </source>
</evidence>
<accession>A0A4E0RAT5</accession>
<dbReference type="GO" id="GO:0005385">
    <property type="term" value="F:zinc ion transmembrane transporter activity"/>
    <property type="evidence" value="ECO:0007669"/>
    <property type="project" value="InterPro"/>
</dbReference>
<gene>
    <name evidence="24" type="ORF">D915_004392</name>
</gene>
<keyword evidence="15 22" id="KW-0472">Membrane</keyword>
<keyword evidence="11" id="KW-0864">Zinc transport</keyword>
<comment type="similarity">
    <text evidence="5">Belongs to the cation diffusion facilitator (CDF) transporter (TC 2.A.4) family. SLC30A subfamily.</text>
</comment>
<keyword evidence="7" id="KW-0050">Antiport</keyword>
<feature type="transmembrane region" description="Helical" evidence="22">
    <location>
        <begin position="279"/>
        <end position="300"/>
    </location>
</feature>
<evidence type="ECO:0000256" key="19">
    <source>
        <dbReference type="ARBA" id="ARBA00042217"/>
    </source>
</evidence>
<dbReference type="InterPro" id="IPR045316">
    <property type="entry name" value="Msc2-like"/>
</dbReference>
<evidence type="ECO:0000256" key="22">
    <source>
        <dbReference type="SAM" id="Phobius"/>
    </source>
</evidence>